<dbReference type="Proteomes" id="UP000030227">
    <property type="component" value="Segment"/>
</dbReference>
<organism evidence="1 2">
    <name type="scientific">Pseudomonas phage vB_PaeP_C2-10_Ab22</name>
    <dbReference type="NCBI Taxonomy" id="1548906"/>
    <lineage>
        <taxon>Viruses</taxon>
        <taxon>Duplodnaviria</taxon>
        <taxon>Heunggongvirae</taxon>
        <taxon>Uroviricota</taxon>
        <taxon>Caudoviricetes</taxon>
        <taxon>Bruynoghevirus</taxon>
        <taxon>Bruynoghevirus Ab22</taxon>
    </lineage>
</organism>
<evidence type="ECO:0000313" key="1">
    <source>
        <dbReference type="EMBL" id="CEF89727.1"/>
    </source>
</evidence>
<dbReference type="EMBL" id="LN610578">
    <property type="protein sequence ID" value="CEF89727.1"/>
    <property type="molecule type" value="Genomic_DNA"/>
</dbReference>
<keyword evidence="2" id="KW-1185">Reference proteome</keyword>
<gene>
    <name evidence="1" type="primary">ORF12</name>
</gene>
<sequence length="50" mass="5701">MTAIKHIQGSDAGHRAPITIAMSRSFWLIIPFWSFRKSAEIPDIKRATDM</sequence>
<name>A0A0A1IX26_9CAUD</name>
<dbReference type="GeneID" id="23680476"/>
<proteinExistence type="predicted"/>
<reference evidence="1 2" key="1">
    <citation type="journal article" date="2015" name="PLoS ONE">
        <title>Investigation of a Large Collection of Pseudomonas aeruginosa Bacteriophages Collected from a Single Environmental Source in Abidjan, Cote d'Ivoire.</title>
        <authorList>
            <person name="Essoh C."/>
            <person name="Latino L."/>
            <person name="Midoux C."/>
            <person name="Blouin Y."/>
            <person name="Loukou G."/>
            <person name="Nguetta S.P."/>
            <person name="Lathro S."/>
            <person name="Cablanmian A."/>
            <person name="Kouassi A.K."/>
            <person name="Vergnaud G."/>
            <person name="Pourcel C."/>
        </authorList>
    </citation>
    <scope>NUCLEOTIDE SEQUENCE [LARGE SCALE GENOMIC DNA]</scope>
    <source>
        <strain evidence="1">Ab22</strain>
    </source>
</reference>
<accession>A0A0A1IX26</accession>
<protein>
    <submittedName>
        <fullName evidence="1">Uncharacterized protein</fullName>
    </submittedName>
</protein>
<evidence type="ECO:0000313" key="2">
    <source>
        <dbReference type="Proteomes" id="UP000030227"/>
    </source>
</evidence>
<dbReference type="RefSeq" id="YP_009125580.1">
    <property type="nucleotide sequence ID" value="NC_026599.1"/>
</dbReference>
<dbReference type="KEGG" id="vg:23680476"/>